<evidence type="ECO:0000256" key="2">
    <source>
        <dbReference type="ARBA" id="ARBA00022771"/>
    </source>
</evidence>
<evidence type="ECO:0000313" key="5">
    <source>
        <dbReference type="EMBL" id="SEI58712.1"/>
    </source>
</evidence>
<dbReference type="OrthoDB" id="189683at2157"/>
<keyword evidence="1" id="KW-0479">Metal-binding</keyword>
<dbReference type="AlphaFoldDB" id="A0A1H6S5P4"/>
<keyword evidence="6" id="KW-1185">Reference proteome</keyword>
<dbReference type="PANTHER" id="PTHR28082:SF1">
    <property type="entry name" value="HELPER OF TIM PROTEIN 13"/>
    <property type="match status" value="1"/>
</dbReference>
<dbReference type="KEGG" id="hae:halTADL_2551"/>
<dbReference type="EMBL" id="FNYR01000003">
    <property type="protein sequence ID" value="SEI58712.1"/>
    <property type="molecule type" value="Genomic_DNA"/>
</dbReference>
<evidence type="ECO:0000256" key="1">
    <source>
        <dbReference type="ARBA" id="ARBA00022723"/>
    </source>
</evidence>
<dbReference type="RefSeq" id="WP_089671063.1">
    <property type="nucleotide sequence ID" value="NZ_CP024845.1"/>
</dbReference>
<evidence type="ECO:0000313" key="6">
    <source>
        <dbReference type="Proteomes" id="UP000198888"/>
    </source>
</evidence>
<sequence length="127" mass="14511">MTTECRRRLTPEQRLVVGLAVDDQTRCAHYHTDRDVIAVQFPCCETYYPCFECHAACVDHDAVQWPRDRFDEPAVLCGVCGSELSVRTYLDCEHQCPDCGTAFNPGCRRHADRYFAVDETVTTDSDR</sequence>
<protein>
    <submittedName>
        <fullName evidence="5">Uncharacterized protein, contains Zn-finger domain of CHY type</fullName>
    </submittedName>
</protein>
<dbReference type="InterPro" id="IPR052604">
    <property type="entry name" value="Mito_Tim_assembly_helper"/>
</dbReference>
<dbReference type="STRING" id="1073996.SAMN05444271_10373"/>
<gene>
    <name evidence="5" type="ORF">SAMN05444271_10373</name>
</gene>
<name>A0A1H6S5P4_9EURY</name>
<accession>A0A2H4Q4J0</accession>
<keyword evidence="2" id="KW-0863">Zinc-finger</keyword>
<dbReference type="InterPro" id="IPR037274">
    <property type="entry name" value="Znf_CHY_sf"/>
</dbReference>
<proteinExistence type="predicted"/>
<dbReference type="Pfam" id="PF05495">
    <property type="entry name" value="zf-CHY"/>
    <property type="match status" value="1"/>
</dbReference>
<dbReference type="SUPFAM" id="SSF161219">
    <property type="entry name" value="CHY zinc finger-like"/>
    <property type="match status" value="1"/>
</dbReference>
<feature type="domain" description="CHY-type" evidence="4">
    <location>
        <begin position="20"/>
        <end position="101"/>
    </location>
</feature>
<dbReference type="GO" id="GO:0045041">
    <property type="term" value="P:protein import into mitochondrial intermembrane space"/>
    <property type="evidence" value="ECO:0007669"/>
    <property type="project" value="TreeGrafter"/>
</dbReference>
<dbReference type="PANTHER" id="PTHR28082">
    <property type="entry name" value="ZINC FINGER PROTEIN"/>
    <property type="match status" value="1"/>
</dbReference>
<accession>A0A1H6S5P4</accession>
<keyword evidence="3" id="KW-0862">Zinc</keyword>
<organism evidence="5 6">
    <name type="scientific">Halohasta litchfieldiae</name>
    <dbReference type="NCBI Taxonomy" id="1073996"/>
    <lineage>
        <taxon>Archaea</taxon>
        <taxon>Methanobacteriati</taxon>
        <taxon>Methanobacteriota</taxon>
        <taxon>Stenosarchaea group</taxon>
        <taxon>Halobacteria</taxon>
        <taxon>Halobacteriales</taxon>
        <taxon>Haloferacaceae</taxon>
        <taxon>Halohasta</taxon>
    </lineage>
</organism>
<dbReference type="InterPro" id="IPR008913">
    <property type="entry name" value="Znf_CHY"/>
</dbReference>
<dbReference type="PROSITE" id="PS51266">
    <property type="entry name" value="ZF_CHY"/>
    <property type="match status" value="1"/>
</dbReference>
<dbReference type="GeneID" id="35003324"/>
<reference evidence="5 6" key="1">
    <citation type="submission" date="2016-10" db="EMBL/GenBank/DDBJ databases">
        <authorList>
            <person name="de Groot N.N."/>
        </authorList>
    </citation>
    <scope>NUCLEOTIDE SEQUENCE [LARGE SCALE GENOMIC DNA]</scope>
    <source>
        <strain evidence="5 6">DSM 22187</strain>
    </source>
</reference>
<dbReference type="Proteomes" id="UP000198888">
    <property type="component" value="Unassembled WGS sequence"/>
</dbReference>
<dbReference type="GO" id="GO:0008270">
    <property type="term" value="F:zinc ion binding"/>
    <property type="evidence" value="ECO:0007669"/>
    <property type="project" value="UniProtKB-KW"/>
</dbReference>
<evidence type="ECO:0000256" key="3">
    <source>
        <dbReference type="ARBA" id="ARBA00022833"/>
    </source>
</evidence>
<evidence type="ECO:0000259" key="4">
    <source>
        <dbReference type="PROSITE" id="PS51266"/>
    </source>
</evidence>